<accession>A0ABN1ZN69</accession>
<evidence type="ECO:0000256" key="6">
    <source>
        <dbReference type="RuleBase" id="RU003983"/>
    </source>
</evidence>
<name>A0ABN1ZN69_9ACTN</name>
<dbReference type="Gene3D" id="3.30.2010.10">
    <property type="entry name" value="Metalloproteases ('zincins'), catalytic domain"/>
    <property type="match status" value="1"/>
</dbReference>
<dbReference type="CDD" id="cd07326">
    <property type="entry name" value="M56_BlaR1_MecR1_like"/>
    <property type="match status" value="1"/>
</dbReference>
<evidence type="ECO:0000256" key="2">
    <source>
        <dbReference type="ARBA" id="ARBA00022723"/>
    </source>
</evidence>
<keyword evidence="7" id="KW-0472">Membrane</keyword>
<keyword evidence="7" id="KW-1133">Transmembrane helix</keyword>
<keyword evidence="5 6" id="KW-0482">Metalloprotease</keyword>
<dbReference type="PANTHER" id="PTHR34978">
    <property type="entry name" value="POSSIBLE SENSOR-TRANSDUCER PROTEIN BLAR"/>
    <property type="match status" value="1"/>
</dbReference>
<dbReference type="RefSeq" id="WP_344500024.1">
    <property type="nucleotide sequence ID" value="NZ_BAAAQD010000001.1"/>
</dbReference>
<comment type="cofactor">
    <cofactor evidence="6">
        <name>Zn(2+)</name>
        <dbReference type="ChEBI" id="CHEBI:29105"/>
    </cofactor>
    <text evidence="6">Binds 1 zinc ion per subunit.</text>
</comment>
<dbReference type="EMBL" id="BAAAQD010000001">
    <property type="protein sequence ID" value="GAA1501380.1"/>
    <property type="molecule type" value="Genomic_DNA"/>
</dbReference>
<evidence type="ECO:0000259" key="8">
    <source>
        <dbReference type="Pfam" id="PF01435"/>
    </source>
</evidence>
<evidence type="ECO:0000256" key="5">
    <source>
        <dbReference type="ARBA" id="ARBA00023049"/>
    </source>
</evidence>
<dbReference type="PANTHER" id="PTHR34978:SF3">
    <property type="entry name" value="SLR0241 PROTEIN"/>
    <property type="match status" value="1"/>
</dbReference>
<organism evidence="9 10">
    <name type="scientific">Dactylosporangium maewongense</name>
    <dbReference type="NCBI Taxonomy" id="634393"/>
    <lineage>
        <taxon>Bacteria</taxon>
        <taxon>Bacillati</taxon>
        <taxon>Actinomycetota</taxon>
        <taxon>Actinomycetes</taxon>
        <taxon>Micromonosporales</taxon>
        <taxon>Micromonosporaceae</taxon>
        <taxon>Dactylosporangium</taxon>
    </lineage>
</organism>
<dbReference type="InterPro" id="IPR052173">
    <property type="entry name" value="Beta-lactam_resp_regulator"/>
</dbReference>
<comment type="caution">
    <text evidence="9">The sequence shown here is derived from an EMBL/GenBank/DDBJ whole genome shotgun (WGS) entry which is preliminary data.</text>
</comment>
<keyword evidence="10" id="KW-1185">Reference proteome</keyword>
<evidence type="ECO:0000256" key="7">
    <source>
        <dbReference type="SAM" id="Phobius"/>
    </source>
</evidence>
<comment type="similarity">
    <text evidence="6">Belongs to the peptidase M48 family.</text>
</comment>
<proteinExistence type="inferred from homology"/>
<evidence type="ECO:0000256" key="4">
    <source>
        <dbReference type="ARBA" id="ARBA00022833"/>
    </source>
</evidence>
<reference evidence="9 10" key="1">
    <citation type="journal article" date="2019" name="Int. J. Syst. Evol. Microbiol.">
        <title>The Global Catalogue of Microorganisms (GCM) 10K type strain sequencing project: providing services to taxonomists for standard genome sequencing and annotation.</title>
        <authorList>
            <consortium name="The Broad Institute Genomics Platform"/>
            <consortium name="The Broad Institute Genome Sequencing Center for Infectious Disease"/>
            <person name="Wu L."/>
            <person name="Ma J."/>
        </authorList>
    </citation>
    <scope>NUCLEOTIDE SEQUENCE [LARGE SCALE GENOMIC DNA]</scope>
    <source>
        <strain evidence="9 10">JCM 15933</strain>
    </source>
</reference>
<dbReference type="Proteomes" id="UP001501470">
    <property type="component" value="Unassembled WGS sequence"/>
</dbReference>
<evidence type="ECO:0000313" key="9">
    <source>
        <dbReference type="EMBL" id="GAA1501380.1"/>
    </source>
</evidence>
<feature type="domain" description="Peptidase M48" evidence="8">
    <location>
        <begin position="118"/>
        <end position="191"/>
    </location>
</feature>
<keyword evidence="4 6" id="KW-0862">Zinc</keyword>
<keyword evidence="7" id="KW-0812">Transmembrane</keyword>
<feature type="transmembrane region" description="Helical" evidence="7">
    <location>
        <begin position="277"/>
        <end position="300"/>
    </location>
</feature>
<evidence type="ECO:0000256" key="1">
    <source>
        <dbReference type="ARBA" id="ARBA00022670"/>
    </source>
</evidence>
<feature type="transmembrane region" description="Helical" evidence="7">
    <location>
        <begin position="34"/>
        <end position="58"/>
    </location>
</feature>
<dbReference type="InterPro" id="IPR001915">
    <property type="entry name" value="Peptidase_M48"/>
</dbReference>
<dbReference type="Pfam" id="PF01435">
    <property type="entry name" value="Peptidase_M48"/>
    <property type="match status" value="1"/>
</dbReference>
<keyword evidence="3 6" id="KW-0378">Hydrolase</keyword>
<keyword evidence="1 6" id="KW-0645">Protease</keyword>
<gene>
    <name evidence="9" type="ORF">GCM10009827_010560</name>
</gene>
<protein>
    <recommendedName>
        <fullName evidence="8">Peptidase M48 domain-containing protein</fullName>
    </recommendedName>
</protein>
<evidence type="ECO:0000256" key="3">
    <source>
        <dbReference type="ARBA" id="ARBA00022801"/>
    </source>
</evidence>
<keyword evidence="2" id="KW-0479">Metal-binding</keyword>
<evidence type="ECO:0000313" key="10">
    <source>
        <dbReference type="Proteomes" id="UP001501470"/>
    </source>
</evidence>
<sequence>MSPLLLIAFTLVLALVAAPRLAGASWVVRAPRLALTAWLVGSCAVVAASLLTGLNLLLYWDRTHDLVSGAWHFCLDSLLGRHDAPAQVAAVVGLVTVAALCYRMGLGVTRMAAVQRARRADLRMLVRLAGIPSPVPGATVVRHDQPAAYLMPGRATDIVITSGAVDQLRAPELHAVLAHERAHASGRHYHLTHWVRFLEQAFPGVAAFTLARRQVERLVELCADDTAARSAERIDLARALVTMAQPVGAGGGLLAVSGGDSLERLHRLLAPPRPLAAAAKACVAAGVAAVAVAPLAMAMFDRCCGSWVPAALSL</sequence>